<dbReference type="AlphaFoldDB" id="K9VJU5"/>
<proteinExistence type="predicted"/>
<accession>K9VJU5</accession>
<organism evidence="1 2">
    <name type="scientific">Phormidium nigroviride PCC 7112</name>
    <dbReference type="NCBI Taxonomy" id="179408"/>
    <lineage>
        <taxon>Bacteria</taxon>
        <taxon>Bacillati</taxon>
        <taxon>Cyanobacteriota</taxon>
        <taxon>Cyanophyceae</taxon>
        <taxon>Oscillatoriophycideae</taxon>
        <taxon>Oscillatoriales</taxon>
        <taxon>Oscillatoriaceae</taxon>
        <taxon>Phormidium</taxon>
    </lineage>
</organism>
<dbReference type="EMBL" id="CP003614">
    <property type="protein sequence ID" value="AFZ07500.1"/>
    <property type="molecule type" value="Genomic_DNA"/>
</dbReference>
<evidence type="ECO:0000313" key="1">
    <source>
        <dbReference type="EMBL" id="AFZ07500.1"/>
    </source>
</evidence>
<dbReference type="HOGENOM" id="CLU_3138520_0_0_3"/>
<dbReference type="RefSeq" id="WP_015176778.1">
    <property type="nucleotide sequence ID" value="NC_019729.1"/>
</dbReference>
<protein>
    <submittedName>
        <fullName evidence="1">Uncharacterized protein</fullName>
    </submittedName>
</protein>
<name>K9VJU5_9CYAN</name>
<reference evidence="1 2" key="1">
    <citation type="submission" date="2012-05" db="EMBL/GenBank/DDBJ databases">
        <title>Finished chromosome of genome of Oscillatoria sp. PCC 7112.</title>
        <authorList>
            <consortium name="US DOE Joint Genome Institute"/>
            <person name="Gugger M."/>
            <person name="Coursin T."/>
            <person name="Rippka R."/>
            <person name="Tandeau De Marsac N."/>
            <person name="Huntemann M."/>
            <person name="Wei C.-L."/>
            <person name="Han J."/>
            <person name="Detter J.C."/>
            <person name="Han C."/>
            <person name="Tapia R."/>
            <person name="Davenport K."/>
            <person name="Daligault H."/>
            <person name="Erkkila T."/>
            <person name="Gu W."/>
            <person name="Munk A.C.C."/>
            <person name="Teshima H."/>
            <person name="Xu Y."/>
            <person name="Chain P."/>
            <person name="Chen A."/>
            <person name="Krypides N."/>
            <person name="Mavromatis K."/>
            <person name="Markowitz V."/>
            <person name="Szeto E."/>
            <person name="Ivanova N."/>
            <person name="Mikhailova N."/>
            <person name="Ovchinnikova G."/>
            <person name="Pagani I."/>
            <person name="Pati A."/>
            <person name="Goodwin L."/>
            <person name="Peters L."/>
            <person name="Pitluck S."/>
            <person name="Woyke T."/>
            <person name="Kerfeld C."/>
        </authorList>
    </citation>
    <scope>NUCLEOTIDE SEQUENCE [LARGE SCALE GENOMIC DNA]</scope>
    <source>
        <strain evidence="1 2">PCC 7112</strain>
    </source>
</reference>
<dbReference type="Proteomes" id="UP000010478">
    <property type="component" value="Chromosome"/>
</dbReference>
<evidence type="ECO:0000313" key="2">
    <source>
        <dbReference type="Proteomes" id="UP000010478"/>
    </source>
</evidence>
<sequence length="49" mass="5608">MTILTQAEQVEIEYPSSDGEPMAESDITPDYMTYSVEAVKLYFQERSDV</sequence>
<gene>
    <name evidence="1" type="ORF">Osc7112_3111</name>
</gene>
<dbReference type="KEGG" id="oni:Osc7112_3111"/>
<keyword evidence="2" id="KW-1185">Reference proteome</keyword>